<gene>
    <name evidence="2" type="ORF">D779_1959</name>
</gene>
<protein>
    <submittedName>
        <fullName evidence="2">Uncharacterized protein</fullName>
    </submittedName>
</protein>
<reference evidence="2 3" key="1">
    <citation type="submission" date="2012-11" db="EMBL/GenBank/DDBJ databases">
        <title>Genome assembly of Thiorhodococcus sp. AK35.</title>
        <authorList>
            <person name="Nupur N."/>
            <person name="Khatri I."/>
            <person name="Subramanian S."/>
            <person name="Pinnaka A."/>
        </authorList>
    </citation>
    <scope>NUCLEOTIDE SEQUENCE [LARGE SCALE GENOMIC DNA]</scope>
    <source>
        <strain evidence="2 3">AK35</strain>
    </source>
</reference>
<dbReference type="AlphaFoldDB" id="W9VX45"/>
<dbReference type="EMBL" id="AONC01000031">
    <property type="protein sequence ID" value="EXJ14995.1"/>
    <property type="molecule type" value="Genomic_DNA"/>
</dbReference>
<accession>W9VX45</accession>
<dbReference type="eggNOG" id="ENOG5033KG9">
    <property type="taxonomic scope" value="Bacteria"/>
</dbReference>
<comment type="caution">
    <text evidence="2">The sequence shown here is derived from an EMBL/GenBank/DDBJ whole genome shotgun (WGS) entry which is preliminary data.</text>
</comment>
<evidence type="ECO:0000313" key="2">
    <source>
        <dbReference type="EMBL" id="EXJ14995.1"/>
    </source>
</evidence>
<feature type="compositionally biased region" description="Low complexity" evidence="1">
    <location>
        <begin position="54"/>
        <end position="65"/>
    </location>
</feature>
<sequence length="65" mass="6752">MMAPAPVLAESACKGLEKAACETKSSCNWVNGYTRQNGTKVSGHCRSSPKKKPTASSSTSTSSSQ</sequence>
<feature type="region of interest" description="Disordered" evidence="1">
    <location>
        <begin position="34"/>
        <end position="65"/>
    </location>
</feature>
<dbReference type="Proteomes" id="UP000019460">
    <property type="component" value="Unassembled WGS sequence"/>
</dbReference>
<proteinExistence type="predicted"/>
<organism evidence="2 3">
    <name type="scientific">Imhoffiella purpurea</name>
    <dbReference type="NCBI Taxonomy" id="1249627"/>
    <lineage>
        <taxon>Bacteria</taxon>
        <taxon>Pseudomonadati</taxon>
        <taxon>Pseudomonadota</taxon>
        <taxon>Gammaproteobacteria</taxon>
        <taxon>Chromatiales</taxon>
        <taxon>Chromatiaceae</taxon>
        <taxon>Imhoffiella</taxon>
    </lineage>
</organism>
<evidence type="ECO:0000313" key="3">
    <source>
        <dbReference type="Proteomes" id="UP000019460"/>
    </source>
</evidence>
<dbReference type="STRING" id="1249627.D779_1959"/>
<name>W9VX45_9GAMM</name>
<evidence type="ECO:0000256" key="1">
    <source>
        <dbReference type="SAM" id="MobiDB-lite"/>
    </source>
</evidence>
<keyword evidence="3" id="KW-1185">Reference proteome</keyword>